<feature type="compositionally biased region" description="Acidic residues" evidence="1">
    <location>
        <begin position="345"/>
        <end position="358"/>
    </location>
</feature>
<accession>A0A4Q2VF28</accession>
<evidence type="ECO:0000256" key="1">
    <source>
        <dbReference type="SAM" id="MobiDB-lite"/>
    </source>
</evidence>
<organism evidence="2 3">
    <name type="scientific">Fusarium oxysporum f. sp. narcissi</name>
    <dbReference type="NCBI Taxonomy" id="451672"/>
    <lineage>
        <taxon>Eukaryota</taxon>
        <taxon>Fungi</taxon>
        <taxon>Dikarya</taxon>
        <taxon>Ascomycota</taxon>
        <taxon>Pezizomycotina</taxon>
        <taxon>Sordariomycetes</taxon>
        <taxon>Hypocreomycetidae</taxon>
        <taxon>Hypocreales</taxon>
        <taxon>Nectriaceae</taxon>
        <taxon>Fusarium</taxon>
        <taxon>Fusarium oxysporum species complex</taxon>
    </lineage>
</organism>
<proteinExistence type="predicted"/>
<reference evidence="2 3" key="1">
    <citation type="submission" date="2016-12" db="EMBL/GenBank/DDBJ databases">
        <title>Draft genome sequence of Fusarium oxysporum causing rot on Narcissus.</title>
        <authorList>
            <person name="Armitage A.D."/>
            <person name="Taylor A."/>
            <person name="Clarkson J.P."/>
            <person name="Harrison R.J."/>
            <person name="Jackson A.C."/>
        </authorList>
    </citation>
    <scope>NUCLEOTIDE SEQUENCE [LARGE SCALE GENOMIC DNA]</scope>
    <source>
        <strain evidence="2 3">N139</strain>
    </source>
</reference>
<name>A0A4Q2VF28_FUSOX</name>
<dbReference type="AlphaFoldDB" id="A0A4Q2VF28"/>
<gene>
    <name evidence="2" type="ORF">BFJ63_vAg11530</name>
</gene>
<dbReference type="Proteomes" id="UP000290540">
    <property type="component" value="Unassembled WGS sequence"/>
</dbReference>
<sequence length="358" mass="40617">MSHNQSSSNDNEFDMIAVATVAAQLALDIRGPPPQDMMRFVVPRRTNRSIEPSPIDRECMRLWNGSQTKRDFDAFNPAVDTDASEGLKTVCRVCIRVFWTTPHEMLSFENKLRYRPTPPPGMEASHVVFTPKFSRLFAELAVHPCWQGLPYLLIMAIQYTVKVRFDSRTPWPFGVAAELIECPALKALDELFYEHEDGPMATASVHEMHIQAREAQTEAPPSEFSDFLVYLGQIARMSPSSDYSQTYLGHPTLPVTTKDLQILTTAVTHFHWDNVDWTETPGKVFEAFERKGGLSDDQYPRNNRELKTFVRRCLVGNYQKVAMWRDMVGVTNPPGETPSDNEVLAGDESEFESGFESD</sequence>
<dbReference type="EMBL" id="MQTW01000104">
    <property type="protein sequence ID" value="RYC85560.1"/>
    <property type="molecule type" value="Genomic_DNA"/>
</dbReference>
<evidence type="ECO:0000313" key="2">
    <source>
        <dbReference type="EMBL" id="RYC85560.1"/>
    </source>
</evidence>
<comment type="caution">
    <text evidence="2">The sequence shown here is derived from an EMBL/GenBank/DDBJ whole genome shotgun (WGS) entry which is preliminary data.</text>
</comment>
<protein>
    <submittedName>
        <fullName evidence="2">Uncharacterized protein</fullName>
    </submittedName>
</protein>
<evidence type="ECO:0000313" key="3">
    <source>
        <dbReference type="Proteomes" id="UP000290540"/>
    </source>
</evidence>
<feature type="region of interest" description="Disordered" evidence="1">
    <location>
        <begin position="329"/>
        <end position="358"/>
    </location>
</feature>